<dbReference type="GO" id="GO:0005737">
    <property type="term" value="C:cytoplasm"/>
    <property type="evidence" value="ECO:0007669"/>
    <property type="project" value="InterPro"/>
</dbReference>
<dbReference type="GO" id="GO:0051500">
    <property type="term" value="F:D-tyrosyl-tRNA(Tyr) deacylase activity"/>
    <property type="evidence" value="ECO:0007669"/>
    <property type="project" value="TreeGrafter"/>
</dbReference>
<gene>
    <name evidence="2" type="ORF">UFOPK2786_01776</name>
</gene>
<dbReference type="AlphaFoldDB" id="A0A6J6UJ28"/>
<evidence type="ECO:0000256" key="1">
    <source>
        <dbReference type="ARBA" id="ARBA00009673"/>
    </source>
</evidence>
<dbReference type="Gene3D" id="3.50.80.10">
    <property type="entry name" value="D-tyrosyl-tRNA(Tyr) deacylase"/>
    <property type="match status" value="1"/>
</dbReference>
<evidence type="ECO:0000313" key="2">
    <source>
        <dbReference type="EMBL" id="CAB4759850.1"/>
    </source>
</evidence>
<reference evidence="2" key="1">
    <citation type="submission" date="2020-05" db="EMBL/GenBank/DDBJ databases">
        <authorList>
            <person name="Chiriac C."/>
            <person name="Salcher M."/>
            <person name="Ghai R."/>
            <person name="Kavagutti S V."/>
        </authorList>
    </citation>
    <scope>NUCLEOTIDE SEQUENCE</scope>
</reference>
<dbReference type="NCBIfam" id="TIGR00256">
    <property type="entry name" value="D-aminoacyl-tRNA deacylase"/>
    <property type="match status" value="1"/>
</dbReference>
<dbReference type="SUPFAM" id="SSF69500">
    <property type="entry name" value="DTD-like"/>
    <property type="match status" value="1"/>
</dbReference>
<proteinExistence type="inferred from homology"/>
<name>A0A6J6UJ28_9ZZZZ</name>
<dbReference type="InterPro" id="IPR003732">
    <property type="entry name" value="Daa-tRNA_deacyls_DTD"/>
</dbReference>
<protein>
    <submittedName>
        <fullName evidence="2">Unannotated protein</fullName>
    </submittedName>
</protein>
<organism evidence="2">
    <name type="scientific">freshwater metagenome</name>
    <dbReference type="NCBI Taxonomy" id="449393"/>
    <lineage>
        <taxon>unclassified sequences</taxon>
        <taxon>metagenomes</taxon>
        <taxon>ecological metagenomes</taxon>
    </lineage>
</organism>
<accession>A0A6J6UJ28</accession>
<dbReference type="EMBL" id="CAEZYW010000345">
    <property type="protein sequence ID" value="CAB4759850.1"/>
    <property type="molecule type" value="Genomic_DNA"/>
</dbReference>
<dbReference type="Pfam" id="PF02580">
    <property type="entry name" value="Tyr_Deacylase"/>
    <property type="match status" value="1"/>
</dbReference>
<dbReference type="InterPro" id="IPR023509">
    <property type="entry name" value="DTD-like_sf"/>
</dbReference>
<sequence length="161" mass="16532">MQRADGAFVSVDGAVVGSFDGPGLVVLVGVTHDDTAAVAASLANKIYDLRIFGHDHASAAGVVLPADAGREVSAADLGLPVLVISQFTLYADTRKGRRPTWDTAAPGPIAQPLVDAVAERFRVRGAPVATGIFGADMRVSLVNDGPMTITLDTTIPSPVVA</sequence>
<dbReference type="PANTHER" id="PTHR10472">
    <property type="entry name" value="D-TYROSYL-TRNA TYR DEACYLASE"/>
    <property type="match status" value="1"/>
</dbReference>
<comment type="similarity">
    <text evidence="1">Belongs to the DTD family.</text>
</comment>
<dbReference type="PANTHER" id="PTHR10472:SF5">
    <property type="entry name" value="D-AMINOACYL-TRNA DEACYLASE 1"/>
    <property type="match status" value="1"/>
</dbReference>